<dbReference type="GO" id="GO:0032259">
    <property type="term" value="P:methylation"/>
    <property type="evidence" value="ECO:0007669"/>
    <property type="project" value="UniProtKB-KW"/>
</dbReference>
<comment type="similarity">
    <text evidence="6">Belongs to the class I-like SAM-binding methyltransferase superfamily. MenG/UbiE family.</text>
</comment>
<dbReference type="EC" id="2.1.1.163" evidence="6"/>
<dbReference type="CDD" id="cd02440">
    <property type="entry name" value="AdoMet_MTases"/>
    <property type="match status" value="1"/>
</dbReference>
<comment type="caution">
    <text evidence="6">Lacks conserved residue(s) required for the propagation of feature annotation.</text>
</comment>
<dbReference type="GO" id="GO:0009060">
    <property type="term" value="P:aerobic respiration"/>
    <property type="evidence" value="ECO:0007669"/>
    <property type="project" value="UniProtKB-UniRule"/>
</dbReference>
<sequence>MSETESRTQGGSELPFGFRQVAAGDKQRLVDDVFHRVAQRYDLMNDLMSGGLHRLWKDAMVSWLSPPKSARGRYRVLDVAGGTGDIAFRILNRGGAGTSVTITDINGAMLGVGAERAEKKHLADRSRFVQANAEMLPFADRSHDAYTIAFGIRNVPDRAAALAEAYRVLPRGGRFMCLEFAPVDLPVLQQVYDTYSFRVIPPLGRAVTGDEQPYQYLVESIRTFPIPERFAFEIEEAGFSRVTFRLLSGGIAAIHSGFKV</sequence>
<keyword evidence="4 6" id="KW-0831">Ubiquinone biosynthesis</keyword>
<comment type="function">
    <text evidence="6">Methyltransferase required for the conversion of demethylmenaquinol (DMKH2) to menaquinol (MKH2) and the conversion of 2-polyprenyl-6-methoxy-1,4-benzoquinol (DDMQH2) to 2-polyprenyl-3-methyl-6-methoxy-1,4-benzoquinol (DMQH2).</text>
</comment>
<dbReference type="Pfam" id="PF01209">
    <property type="entry name" value="Ubie_methyltran"/>
    <property type="match status" value="1"/>
</dbReference>
<dbReference type="GO" id="GO:0043770">
    <property type="term" value="F:demethylmenaquinone methyltransferase activity"/>
    <property type="evidence" value="ECO:0007669"/>
    <property type="project" value="UniProtKB-UniRule"/>
</dbReference>
<comment type="pathway">
    <text evidence="6">Cofactor biosynthesis; ubiquinone biosynthesis.</text>
</comment>
<comment type="pathway">
    <text evidence="6">Quinol/quinone metabolism; menaquinone biosynthesis; menaquinol from 1,4-dihydroxy-2-naphthoate: step 2/2.</text>
</comment>
<evidence type="ECO:0000256" key="3">
    <source>
        <dbReference type="ARBA" id="ARBA00022679"/>
    </source>
</evidence>
<evidence type="ECO:0000256" key="1">
    <source>
        <dbReference type="ARBA" id="ARBA00022428"/>
    </source>
</evidence>
<proteinExistence type="inferred from homology"/>
<keyword evidence="8" id="KW-1185">Reference proteome</keyword>
<evidence type="ECO:0000256" key="2">
    <source>
        <dbReference type="ARBA" id="ARBA00022603"/>
    </source>
</evidence>
<dbReference type="PROSITE" id="PS51608">
    <property type="entry name" value="SAM_MT_UBIE"/>
    <property type="match status" value="1"/>
</dbReference>
<dbReference type="InterPro" id="IPR029063">
    <property type="entry name" value="SAM-dependent_MTases_sf"/>
</dbReference>
<feature type="binding site" evidence="6">
    <location>
        <position position="83"/>
    </location>
    <ligand>
        <name>S-adenosyl-L-methionine</name>
        <dbReference type="ChEBI" id="CHEBI:59789"/>
    </ligand>
</feature>
<comment type="catalytic activity">
    <reaction evidence="6">
        <text>a 2-demethylmenaquinol + S-adenosyl-L-methionine = a menaquinol + S-adenosyl-L-homocysteine + H(+)</text>
        <dbReference type="Rhea" id="RHEA:42640"/>
        <dbReference type="Rhea" id="RHEA-COMP:9539"/>
        <dbReference type="Rhea" id="RHEA-COMP:9563"/>
        <dbReference type="ChEBI" id="CHEBI:15378"/>
        <dbReference type="ChEBI" id="CHEBI:18151"/>
        <dbReference type="ChEBI" id="CHEBI:55437"/>
        <dbReference type="ChEBI" id="CHEBI:57856"/>
        <dbReference type="ChEBI" id="CHEBI:59789"/>
        <dbReference type="EC" id="2.1.1.163"/>
    </reaction>
</comment>
<evidence type="ECO:0000313" key="7">
    <source>
        <dbReference type="EMBL" id="MDQ0314651.1"/>
    </source>
</evidence>
<dbReference type="HAMAP" id="MF_01813">
    <property type="entry name" value="MenG_UbiE_methyltr"/>
    <property type="match status" value="1"/>
</dbReference>
<dbReference type="Proteomes" id="UP001229244">
    <property type="component" value="Unassembled WGS sequence"/>
</dbReference>
<dbReference type="SUPFAM" id="SSF53335">
    <property type="entry name" value="S-adenosyl-L-methionine-dependent methyltransferases"/>
    <property type="match status" value="1"/>
</dbReference>
<dbReference type="InterPro" id="IPR004033">
    <property type="entry name" value="UbiE/COQ5_MeTrFase"/>
</dbReference>
<keyword evidence="3 6" id="KW-0808">Transferase</keyword>
<evidence type="ECO:0000256" key="5">
    <source>
        <dbReference type="ARBA" id="ARBA00022691"/>
    </source>
</evidence>
<dbReference type="NCBIfam" id="NF001242">
    <property type="entry name" value="PRK00216.1-3"/>
    <property type="match status" value="1"/>
</dbReference>
<reference evidence="7" key="1">
    <citation type="submission" date="2023-07" db="EMBL/GenBank/DDBJ databases">
        <title>Genomic Encyclopedia of Type Strains, Phase IV (KMG-IV): sequencing the most valuable type-strain genomes for metagenomic binning, comparative biology and taxonomic classification.</title>
        <authorList>
            <person name="Goeker M."/>
        </authorList>
    </citation>
    <scope>NUCLEOTIDE SEQUENCE</scope>
    <source>
        <strain evidence="7">DSM 21202</strain>
    </source>
</reference>
<dbReference type="PANTHER" id="PTHR43591:SF24">
    <property type="entry name" value="2-METHOXY-6-POLYPRENYL-1,4-BENZOQUINOL METHYLASE, MITOCHONDRIAL"/>
    <property type="match status" value="1"/>
</dbReference>
<protein>
    <recommendedName>
        <fullName evidence="6">Ubiquinone/menaquinone biosynthesis C-methyltransferase UbiE</fullName>
        <ecNumber evidence="6">2.1.1.163</ecNumber>
        <ecNumber evidence="6">2.1.1.201</ecNumber>
    </recommendedName>
    <alternativeName>
        <fullName evidence="6">2-methoxy-6-polyprenyl-1,4-benzoquinol methylase</fullName>
    </alternativeName>
    <alternativeName>
        <fullName evidence="6">Demethylmenaquinone methyltransferase</fullName>
    </alternativeName>
</protein>
<accession>A0AAE4AR03</accession>
<gene>
    <name evidence="6" type="primary">ubiE</name>
    <name evidence="7" type="ORF">J2S73_001088</name>
</gene>
<organism evidence="7 8">
    <name type="scientific">Amorphus orientalis</name>
    <dbReference type="NCBI Taxonomy" id="649198"/>
    <lineage>
        <taxon>Bacteria</taxon>
        <taxon>Pseudomonadati</taxon>
        <taxon>Pseudomonadota</taxon>
        <taxon>Alphaproteobacteria</taxon>
        <taxon>Hyphomicrobiales</taxon>
        <taxon>Amorphaceae</taxon>
        <taxon>Amorphus</taxon>
    </lineage>
</organism>
<dbReference type="EC" id="2.1.1.201" evidence="6"/>
<dbReference type="PANTHER" id="PTHR43591">
    <property type="entry name" value="METHYLTRANSFERASE"/>
    <property type="match status" value="1"/>
</dbReference>
<comment type="catalytic activity">
    <reaction evidence="6">
        <text>a 2-methoxy-6-(all-trans-polyprenyl)benzene-1,4-diol + S-adenosyl-L-methionine = a 5-methoxy-2-methyl-3-(all-trans-polyprenyl)benzene-1,4-diol + S-adenosyl-L-homocysteine + H(+)</text>
        <dbReference type="Rhea" id="RHEA:28286"/>
        <dbReference type="Rhea" id="RHEA-COMP:10858"/>
        <dbReference type="Rhea" id="RHEA-COMP:10859"/>
        <dbReference type="ChEBI" id="CHEBI:15378"/>
        <dbReference type="ChEBI" id="CHEBI:57856"/>
        <dbReference type="ChEBI" id="CHEBI:59789"/>
        <dbReference type="ChEBI" id="CHEBI:84166"/>
        <dbReference type="ChEBI" id="CHEBI:84167"/>
        <dbReference type="EC" id="2.1.1.201"/>
    </reaction>
</comment>
<name>A0AAE4AR03_9HYPH</name>
<feature type="binding site" evidence="6">
    <location>
        <begin position="132"/>
        <end position="133"/>
    </location>
    <ligand>
        <name>S-adenosyl-L-methionine</name>
        <dbReference type="ChEBI" id="CHEBI:59789"/>
    </ligand>
</feature>
<keyword evidence="5 6" id="KW-0949">S-adenosyl-L-methionine</keyword>
<dbReference type="GO" id="GO:0009234">
    <property type="term" value="P:menaquinone biosynthetic process"/>
    <property type="evidence" value="ECO:0007669"/>
    <property type="project" value="UniProtKB-UniRule"/>
</dbReference>
<evidence type="ECO:0000256" key="6">
    <source>
        <dbReference type="HAMAP-Rule" id="MF_01813"/>
    </source>
</evidence>
<comment type="caution">
    <text evidence="7">The sequence shown here is derived from an EMBL/GenBank/DDBJ whole genome shotgun (WGS) entry which is preliminary data.</text>
</comment>
<dbReference type="RefSeq" id="WP_306884437.1">
    <property type="nucleotide sequence ID" value="NZ_JAUSUL010000001.1"/>
</dbReference>
<evidence type="ECO:0000313" key="8">
    <source>
        <dbReference type="Proteomes" id="UP001229244"/>
    </source>
</evidence>
<dbReference type="EMBL" id="JAUSUL010000001">
    <property type="protein sequence ID" value="MDQ0314651.1"/>
    <property type="molecule type" value="Genomic_DNA"/>
</dbReference>
<dbReference type="AlphaFoldDB" id="A0AAE4AR03"/>
<keyword evidence="1 6" id="KW-0474">Menaquinone biosynthesis</keyword>
<evidence type="ECO:0000256" key="4">
    <source>
        <dbReference type="ARBA" id="ARBA00022688"/>
    </source>
</evidence>
<dbReference type="NCBIfam" id="TIGR01934">
    <property type="entry name" value="MenG_MenH_UbiE"/>
    <property type="match status" value="1"/>
</dbReference>
<dbReference type="Gene3D" id="3.40.50.150">
    <property type="entry name" value="Vaccinia Virus protein VP39"/>
    <property type="match status" value="1"/>
</dbReference>
<dbReference type="GO" id="GO:0008425">
    <property type="term" value="F:2-methoxy-6-polyprenyl-1,4-benzoquinol methyltransferase activity"/>
    <property type="evidence" value="ECO:0007669"/>
    <property type="project" value="UniProtKB-UniRule"/>
</dbReference>
<feature type="binding site" evidence="6">
    <location>
        <position position="104"/>
    </location>
    <ligand>
        <name>S-adenosyl-L-methionine</name>
        <dbReference type="ChEBI" id="CHEBI:59789"/>
    </ligand>
</feature>
<keyword evidence="2 6" id="KW-0489">Methyltransferase</keyword>
<dbReference type="InterPro" id="IPR023576">
    <property type="entry name" value="UbiE/COQ5_MeTrFase_CS"/>
</dbReference>
<dbReference type="PROSITE" id="PS01183">
    <property type="entry name" value="UBIE_1"/>
    <property type="match status" value="1"/>
</dbReference>